<sequence>LCSTVADLCGTPCFDNLKFQVFFGHLYGRLRYTEGRRPVTYVFLSYLVLLTNITRLVAATTNLYAMYRGDYTHIPSPATQSAVALCTASIEYAGFQVAYIIWGFAAVAFVLIIICIVLAILVTLLLKGIDEWLVKLLLSWWPGLVLAIAIFVLQFLLSKYVFLQNNGEHLRLDNRRFYFVFAYFMFFYNIFLGIFSCVMRIFKAVAVGLIFLARLDNSTLPRKFEFFDPGFTAYQGYIHMEAAHTHPVAIIFIRILTALSRERNKNTIAEKQFEAFNLAVSVDGDEAIKECNYHCKSSIIRAVISICCSCCCKLWPFQNLLSFILQVRIYRKGFIQSIRMARLEGIRIPISDKPITDFDLVKAQRERNKLREEEAMRDYAAPNPHNGVVAIRSMLGSKKKLKITNELNKNGSRKCNMFRKLKNRSGCQNLAVPENGLQELNDYTLQLYIKHDFV</sequence>
<dbReference type="PANTHER" id="PTHR21444">
    <property type="entry name" value="COILED-COIL DOMAIN-CONTAINING PROTEIN 180"/>
    <property type="match status" value="1"/>
</dbReference>
<organism evidence="9 10">
    <name type="scientific">Candidula unifasciata</name>
    <dbReference type="NCBI Taxonomy" id="100452"/>
    <lineage>
        <taxon>Eukaryota</taxon>
        <taxon>Metazoa</taxon>
        <taxon>Spiralia</taxon>
        <taxon>Lophotrochozoa</taxon>
        <taxon>Mollusca</taxon>
        <taxon>Gastropoda</taxon>
        <taxon>Heterobranchia</taxon>
        <taxon>Euthyneura</taxon>
        <taxon>Panpulmonata</taxon>
        <taxon>Eupulmonata</taxon>
        <taxon>Stylommatophora</taxon>
        <taxon>Helicina</taxon>
        <taxon>Helicoidea</taxon>
        <taxon>Geomitridae</taxon>
        <taxon>Candidula</taxon>
    </lineage>
</organism>
<proteinExistence type="predicted"/>
<comment type="subcellular location">
    <subcellularLocation>
        <location evidence="1">Cell membrane</location>
        <topology evidence="1">Multi-pass membrane protein</topology>
    </subcellularLocation>
</comment>
<keyword evidence="6 8" id="KW-0472">Membrane</keyword>
<comment type="caution">
    <text evidence="9">The sequence shown here is derived from an EMBL/GenBank/DDBJ whole genome shotgun (WGS) entry which is preliminary data.</text>
</comment>
<dbReference type="OrthoDB" id="2376984at2759"/>
<evidence type="ECO:0000313" key="9">
    <source>
        <dbReference type="EMBL" id="CAG5135720.1"/>
    </source>
</evidence>
<dbReference type="InterPro" id="IPR026612">
    <property type="entry name" value="STRA6-like"/>
</dbReference>
<evidence type="ECO:0000256" key="1">
    <source>
        <dbReference type="ARBA" id="ARBA00004651"/>
    </source>
</evidence>
<dbReference type="PANTHER" id="PTHR21444:SF15">
    <property type="entry name" value="RECEPTOR FOR RETINOL UPTAKE STRA6"/>
    <property type="match status" value="1"/>
</dbReference>
<name>A0A8S4A5A6_9EUPU</name>
<dbReference type="EMBL" id="CAJHNH020008453">
    <property type="protein sequence ID" value="CAG5135720.1"/>
    <property type="molecule type" value="Genomic_DNA"/>
</dbReference>
<dbReference type="GO" id="GO:0034632">
    <property type="term" value="F:retinol transmembrane transporter activity"/>
    <property type="evidence" value="ECO:0007669"/>
    <property type="project" value="InterPro"/>
</dbReference>
<evidence type="ECO:0000256" key="6">
    <source>
        <dbReference type="ARBA" id="ARBA00023136"/>
    </source>
</evidence>
<evidence type="ECO:0000256" key="2">
    <source>
        <dbReference type="ARBA" id="ARBA00022448"/>
    </source>
</evidence>
<dbReference type="Proteomes" id="UP000678393">
    <property type="component" value="Unassembled WGS sequence"/>
</dbReference>
<dbReference type="GO" id="GO:0038023">
    <property type="term" value="F:signaling receptor activity"/>
    <property type="evidence" value="ECO:0007669"/>
    <property type="project" value="InterPro"/>
</dbReference>
<accession>A0A8S4A5A6</accession>
<feature type="transmembrane region" description="Helical" evidence="8">
    <location>
        <begin position="138"/>
        <end position="157"/>
    </location>
</feature>
<evidence type="ECO:0008006" key="11">
    <source>
        <dbReference type="Google" id="ProtNLM"/>
    </source>
</evidence>
<evidence type="ECO:0000256" key="8">
    <source>
        <dbReference type="SAM" id="Phobius"/>
    </source>
</evidence>
<evidence type="ECO:0000256" key="4">
    <source>
        <dbReference type="ARBA" id="ARBA00022692"/>
    </source>
</evidence>
<protein>
    <recommendedName>
        <fullName evidence="11">Receptor for retinol uptake STRA6</fullName>
    </recommendedName>
</protein>
<keyword evidence="4 8" id="KW-0812">Transmembrane</keyword>
<evidence type="ECO:0000256" key="3">
    <source>
        <dbReference type="ARBA" id="ARBA00022475"/>
    </source>
</evidence>
<dbReference type="AlphaFoldDB" id="A0A8S4A5A6"/>
<keyword evidence="5 8" id="KW-1133">Transmembrane helix</keyword>
<keyword evidence="7" id="KW-0675">Receptor</keyword>
<evidence type="ECO:0000256" key="5">
    <source>
        <dbReference type="ARBA" id="ARBA00022989"/>
    </source>
</evidence>
<keyword evidence="2" id="KW-0813">Transport</keyword>
<keyword evidence="10" id="KW-1185">Reference proteome</keyword>
<dbReference type="Pfam" id="PF14752">
    <property type="entry name" value="RBP_receptor"/>
    <property type="match status" value="1"/>
</dbReference>
<feature type="non-terminal residue" evidence="9">
    <location>
        <position position="454"/>
    </location>
</feature>
<feature type="transmembrane region" description="Helical" evidence="8">
    <location>
        <begin position="99"/>
        <end position="126"/>
    </location>
</feature>
<gene>
    <name evidence="9" type="ORF">CUNI_LOCUS21278</name>
</gene>
<reference evidence="9" key="1">
    <citation type="submission" date="2021-04" db="EMBL/GenBank/DDBJ databases">
        <authorList>
            <consortium name="Molecular Ecology Group"/>
        </authorList>
    </citation>
    <scope>NUCLEOTIDE SEQUENCE</scope>
</reference>
<evidence type="ECO:0000256" key="7">
    <source>
        <dbReference type="ARBA" id="ARBA00023170"/>
    </source>
</evidence>
<feature type="transmembrane region" description="Helical" evidence="8">
    <location>
        <begin position="177"/>
        <end position="202"/>
    </location>
</feature>
<keyword evidence="3" id="KW-1003">Cell membrane</keyword>
<dbReference type="GO" id="GO:0005886">
    <property type="term" value="C:plasma membrane"/>
    <property type="evidence" value="ECO:0007669"/>
    <property type="project" value="UniProtKB-SubCell"/>
</dbReference>
<evidence type="ECO:0000313" key="10">
    <source>
        <dbReference type="Proteomes" id="UP000678393"/>
    </source>
</evidence>
<dbReference type="GO" id="GO:0071939">
    <property type="term" value="P:vitamin A import into cell"/>
    <property type="evidence" value="ECO:0007669"/>
    <property type="project" value="TreeGrafter"/>
</dbReference>
<feature type="transmembrane region" description="Helical" evidence="8">
    <location>
        <begin position="39"/>
        <end position="58"/>
    </location>
</feature>